<feature type="signal peptide" evidence="1">
    <location>
        <begin position="1"/>
        <end position="21"/>
    </location>
</feature>
<evidence type="ECO:0000313" key="4">
    <source>
        <dbReference type="Proteomes" id="UP000061010"/>
    </source>
</evidence>
<dbReference type="SUPFAM" id="SSF51338">
    <property type="entry name" value="Composite domain of metallo-dependent hydrolases"/>
    <property type="match status" value="1"/>
</dbReference>
<accession>A0A0S1B0Z9</accession>
<dbReference type="AlphaFoldDB" id="A0A0S1B0Z9"/>
<dbReference type="OrthoDB" id="9807210at2"/>
<keyword evidence="3" id="KW-0378">Hydrolase</keyword>
<proteinExistence type="predicted"/>
<dbReference type="Gene3D" id="3.40.50.10910">
    <property type="entry name" value="Amidohydrolase"/>
    <property type="match status" value="1"/>
</dbReference>
<dbReference type="PANTHER" id="PTHR43135">
    <property type="entry name" value="ALPHA-D-RIBOSE 1-METHYLPHOSPHONATE 5-TRIPHOSPHATE DIPHOSPHATASE"/>
    <property type="match status" value="1"/>
</dbReference>
<dbReference type="InterPro" id="IPR006680">
    <property type="entry name" value="Amidohydro-rel"/>
</dbReference>
<dbReference type="InterPro" id="IPR032466">
    <property type="entry name" value="Metal_Hydrolase"/>
</dbReference>
<dbReference type="PATRIC" id="fig|128780.6.peg.2324"/>
<dbReference type="PANTHER" id="PTHR43135:SF3">
    <property type="entry name" value="ALPHA-D-RIBOSE 1-METHYLPHOSPHONATE 5-TRIPHOSPHATE DIPHOSPHATASE"/>
    <property type="match status" value="1"/>
</dbReference>
<evidence type="ECO:0000256" key="1">
    <source>
        <dbReference type="SAM" id="SignalP"/>
    </source>
</evidence>
<keyword evidence="4" id="KW-1185">Reference proteome</keyword>
<dbReference type="GO" id="GO:0016810">
    <property type="term" value="F:hydrolase activity, acting on carbon-nitrogen (but not peptide) bonds"/>
    <property type="evidence" value="ECO:0007669"/>
    <property type="project" value="InterPro"/>
</dbReference>
<organism evidence="3 4">
    <name type="scientific">Stenotrophomonas acidaminiphila</name>
    <dbReference type="NCBI Taxonomy" id="128780"/>
    <lineage>
        <taxon>Bacteria</taxon>
        <taxon>Pseudomonadati</taxon>
        <taxon>Pseudomonadota</taxon>
        <taxon>Gammaproteobacteria</taxon>
        <taxon>Lysobacterales</taxon>
        <taxon>Lysobacteraceae</taxon>
        <taxon>Stenotrophomonas</taxon>
    </lineage>
</organism>
<gene>
    <name evidence="3" type="ORF">AOT14_23070</name>
</gene>
<keyword evidence="1" id="KW-0732">Signal</keyword>
<dbReference type="Gene3D" id="1.20.58.520">
    <property type="entry name" value="Amidohydrolase"/>
    <property type="match status" value="2"/>
</dbReference>
<name>A0A0S1B0Z9_9GAMM</name>
<dbReference type="InterPro" id="IPR011059">
    <property type="entry name" value="Metal-dep_hydrolase_composite"/>
</dbReference>
<evidence type="ECO:0000259" key="2">
    <source>
        <dbReference type="Pfam" id="PF01979"/>
    </source>
</evidence>
<feature type="chain" id="PRO_5006588458" evidence="1">
    <location>
        <begin position="22"/>
        <end position="486"/>
    </location>
</feature>
<dbReference type="Proteomes" id="UP000061010">
    <property type="component" value="Chromosome"/>
</dbReference>
<feature type="domain" description="Amidohydrolase-related" evidence="2">
    <location>
        <begin position="81"/>
        <end position="459"/>
    </location>
</feature>
<sequence length="486" mass="52137" precursor="true">MKTTLCLALSSLLALASPALAARQDADVLVRHATLVDVEHARTLPGQAVVIRGADIVAVGEDATLAGQWRARRTVDARGRYLIPGLWDMHVHFGGGPALVEENKALLPLYVAHGITSVRDASGDLPGQVLAWRAQIANGQLFGPQLFTSGAKIEGIAPVWKGTLEAGDEAGVDAALDREQRDRVDFVKITDSTLKPELFLYALSEAKKRGLRTSGHIPMALTVGQAVDAGISSIEHLDYAFQAGIPDEAAIAADFAAGRIDRAEASRRLHEGFDRATAMAAYRRFAERGVAVTPTLDGSRILSFLDSETHADDPYLAYIGPGLRRTYAWRVERAASATPEQIQARHARHARHARVAAVLPLLQEAGVRIMAGTDAGFLNSYNYPGIGLHNELALYVRHGLTPAQALATATRNGPAWFGRLDRYGAIAAGRAADLVLLERNPLQDIGATRGIDTVVMRGVVYDRAALDAMLAGVRARVAAWNAEATR</sequence>
<dbReference type="KEGG" id="sacz:AOT14_23070"/>
<dbReference type="EMBL" id="CP012900">
    <property type="protein sequence ID" value="ALJ28675.1"/>
    <property type="molecule type" value="Genomic_DNA"/>
</dbReference>
<dbReference type="Gene3D" id="3.30.110.90">
    <property type="entry name" value="Amidohydrolase"/>
    <property type="match status" value="2"/>
</dbReference>
<dbReference type="Gene3D" id="2.30.40.10">
    <property type="entry name" value="Urease, subunit C, domain 1"/>
    <property type="match status" value="2"/>
</dbReference>
<reference evidence="3 4" key="1">
    <citation type="journal article" date="2015" name="Genome Announc.">
        <title>Complete Genome Sequencing of Stenotrophomonas acidaminiphila ZAC14D2_NAIMI4_2, a Multidrug-Resistant Strain Isolated from Sediments of a Polluted River in Mexico, Uncovers New Antibiotic Resistance Genes and a Novel Class-II Lasso Peptide Biosynthesis Gene Cluster.</title>
        <authorList>
            <person name="Vinuesa P."/>
            <person name="Ochoa-Sanchez L.E."/>
        </authorList>
    </citation>
    <scope>NUCLEOTIDE SEQUENCE [LARGE SCALE GENOMIC DNA]</scope>
    <source>
        <strain evidence="3 4">ZAC14D2_NAIMI4_2</strain>
    </source>
</reference>
<protein>
    <submittedName>
        <fullName evidence="3">Exported amidohydrolase family protein</fullName>
    </submittedName>
</protein>
<dbReference type="Pfam" id="PF01979">
    <property type="entry name" value="Amidohydro_1"/>
    <property type="match status" value="1"/>
</dbReference>
<evidence type="ECO:0000313" key="3">
    <source>
        <dbReference type="EMBL" id="ALJ28675.1"/>
    </source>
</evidence>
<dbReference type="InterPro" id="IPR051781">
    <property type="entry name" value="Metallo-dep_Hydrolase"/>
</dbReference>
<dbReference type="SUPFAM" id="SSF51556">
    <property type="entry name" value="Metallo-dependent hydrolases"/>
    <property type="match status" value="1"/>
</dbReference>